<dbReference type="RefSeq" id="WP_057897391.1">
    <property type="nucleotide sequence ID" value="NZ_CP080764.1"/>
</dbReference>
<protein>
    <submittedName>
        <fullName evidence="9">ZIP family metal transporter</fullName>
    </submittedName>
    <submittedName>
        <fullName evidence="10">Zinc transporter, ZIP family</fullName>
    </submittedName>
</protein>
<feature type="transmembrane region" description="Helical" evidence="8">
    <location>
        <begin position="198"/>
        <end position="215"/>
    </location>
</feature>
<keyword evidence="7 8" id="KW-0472">Membrane</keyword>
<feature type="transmembrane region" description="Helical" evidence="8">
    <location>
        <begin position="227"/>
        <end position="248"/>
    </location>
</feature>
<evidence type="ECO:0000256" key="4">
    <source>
        <dbReference type="ARBA" id="ARBA00022692"/>
    </source>
</evidence>
<evidence type="ECO:0000256" key="6">
    <source>
        <dbReference type="ARBA" id="ARBA00022989"/>
    </source>
</evidence>
<feature type="transmembrane region" description="Helical" evidence="8">
    <location>
        <begin position="62"/>
        <end position="79"/>
    </location>
</feature>
<evidence type="ECO:0000313" key="9">
    <source>
        <dbReference type="EMBL" id="QYY42618.1"/>
    </source>
</evidence>
<accession>A0A1G8DU48</accession>
<feature type="transmembrane region" description="Helical" evidence="8">
    <location>
        <begin position="32"/>
        <end position="50"/>
    </location>
</feature>
<evidence type="ECO:0000256" key="7">
    <source>
        <dbReference type="ARBA" id="ARBA00023136"/>
    </source>
</evidence>
<feature type="transmembrane region" description="Helical" evidence="8">
    <location>
        <begin position="6"/>
        <end position="25"/>
    </location>
</feature>
<evidence type="ECO:0000256" key="5">
    <source>
        <dbReference type="ARBA" id="ARBA00022833"/>
    </source>
</evidence>
<evidence type="ECO:0000313" key="11">
    <source>
        <dbReference type="Proteomes" id="UP000198956"/>
    </source>
</evidence>
<evidence type="ECO:0000256" key="3">
    <source>
        <dbReference type="ARBA" id="ARBA00022475"/>
    </source>
</evidence>
<dbReference type="PANTHER" id="PTHR11040:SF211">
    <property type="entry name" value="ZINC TRANSPORTER ZIP11"/>
    <property type="match status" value="1"/>
</dbReference>
<evidence type="ECO:0000313" key="12">
    <source>
        <dbReference type="Proteomes" id="UP000826616"/>
    </source>
</evidence>
<organism evidence="10 11">
    <name type="scientific">Aneurinibacillus thermoaerophilus</name>
    <dbReference type="NCBI Taxonomy" id="143495"/>
    <lineage>
        <taxon>Bacteria</taxon>
        <taxon>Bacillati</taxon>
        <taxon>Bacillota</taxon>
        <taxon>Bacilli</taxon>
        <taxon>Bacillales</taxon>
        <taxon>Paenibacillaceae</taxon>
        <taxon>Aneurinibacillus group</taxon>
        <taxon>Aneurinibacillus</taxon>
    </lineage>
</organism>
<dbReference type="Pfam" id="PF02535">
    <property type="entry name" value="Zip"/>
    <property type="match status" value="1"/>
</dbReference>
<evidence type="ECO:0000256" key="2">
    <source>
        <dbReference type="ARBA" id="ARBA00006939"/>
    </source>
</evidence>
<keyword evidence="4 8" id="KW-0812">Transmembrane</keyword>
<dbReference type="Proteomes" id="UP000198956">
    <property type="component" value="Unassembled WGS sequence"/>
</dbReference>
<gene>
    <name evidence="9" type="ORF">K3F53_17600</name>
    <name evidence="10" type="ORF">SAMN04489735_103636</name>
</gene>
<name>A0A1G8DU48_ANETH</name>
<keyword evidence="6 8" id="KW-1133">Transmembrane helix</keyword>
<keyword evidence="5" id="KW-0862">Zinc</keyword>
<dbReference type="GeneID" id="97143198"/>
<dbReference type="EMBL" id="FNDE01000036">
    <property type="protein sequence ID" value="SDH61226.1"/>
    <property type="molecule type" value="Genomic_DNA"/>
</dbReference>
<feature type="transmembrane region" description="Helical" evidence="8">
    <location>
        <begin position="169"/>
        <end position="192"/>
    </location>
</feature>
<reference evidence="10 11" key="1">
    <citation type="submission" date="2016-10" db="EMBL/GenBank/DDBJ databases">
        <authorList>
            <person name="de Groot N.N."/>
        </authorList>
    </citation>
    <scope>NUCLEOTIDE SEQUENCE [LARGE SCALE GENOMIC DNA]</scope>
    <source>
        <strain evidence="10 11">L 420-91</strain>
    </source>
</reference>
<keyword evidence="12" id="KW-1185">Reference proteome</keyword>
<proteinExistence type="inferred from homology"/>
<sequence length="249" mass="26969">MSELLFISTLAGLTTVIGVLITLFIGTPGRKLMAFYLGLSTGIMALVVAVELLPATLWKGEVYGAFLGMVMGFMLLKLLHHLMGMRSAGSDSTQARPRHNDVQEWRRAGWMMAAALAFHHVPEGIAIGAGFQAHHHAGVMIALSMSLHNIPEGMGLAAPFLLGCMRERWILLFAFFISLCIPAGAWIGGFYFTSSPQAVTFGMAFAAGAMVYLIWKELGPAGLRMHTLSAQFGMLVSLVGMLLLHIFMI</sequence>
<dbReference type="OrthoDB" id="9787346at2"/>
<dbReference type="GO" id="GO:0005886">
    <property type="term" value="C:plasma membrane"/>
    <property type="evidence" value="ECO:0007669"/>
    <property type="project" value="UniProtKB-SubCell"/>
</dbReference>
<dbReference type="EMBL" id="CP080764">
    <property type="protein sequence ID" value="QYY42618.1"/>
    <property type="molecule type" value="Genomic_DNA"/>
</dbReference>
<evidence type="ECO:0000256" key="1">
    <source>
        <dbReference type="ARBA" id="ARBA00004651"/>
    </source>
</evidence>
<dbReference type="PANTHER" id="PTHR11040">
    <property type="entry name" value="ZINC/IRON TRANSPORTER"/>
    <property type="match status" value="1"/>
</dbReference>
<dbReference type="InterPro" id="IPR003689">
    <property type="entry name" value="ZIP"/>
</dbReference>
<evidence type="ECO:0000256" key="8">
    <source>
        <dbReference type="SAM" id="Phobius"/>
    </source>
</evidence>
<reference evidence="9 12" key="2">
    <citation type="submission" date="2021-08" db="EMBL/GenBank/DDBJ databases">
        <title>Complete genome sequence of the strain Aneurinibacillus thermoaerophilus CCM 8960.</title>
        <authorList>
            <person name="Musilova J."/>
            <person name="Kourilova X."/>
            <person name="Pernicova I."/>
            <person name="Bezdicek M."/>
            <person name="Lengerova M."/>
            <person name="Obruca S."/>
            <person name="Sedlar K."/>
        </authorList>
    </citation>
    <scope>NUCLEOTIDE SEQUENCE [LARGE SCALE GENOMIC DNA]</scope>
    <source>
        <strain evidence="9 12">CCM 8960</strain>
    </source>
</reference>
<comment type="similarity">
    <text evidence="2">Belongs to the ZIP transporter (TC 2.A.5) family.</text>
</comment>
<dbReference type="GO" id="GO:0005385">
    <property type="term" value="F:zinc ion transmembrane transporter activity"/>
    <property type="evidence" value="ECO:0007669"/>
    <property type="project" value="TreeGrafter"/>
</dbReference>
<comment type="subcellular location">
    <subcellularLocation>
        <location evidence="1">Cell membrane</location>
        <topology evidence="1">Multi-pass membrane protein</topology>
    </subcellularLocation>
</comment>
<dbReference type="Proteomes" id="UP000826616">
    <property type="component" value="Chromosome"/>
</dbReference>
<dbReference type="AlphaFoldDB" id="A0A1G8DU48"/>
<evidence type="ECO:0000313" key="10">
    <source>
        <dbReference type="EMBL" id="SDH61226.1"/>
    </source>
</evidence>
<keyword evidence="3" id="KW-1003">Cell membrane</keyword>